<dbReference type="EMBL" id="MPSH01000024">
    <property type="protein sequence ID" value="PNH29782.1"/>
    <property type="molecule type" value="Genomic_DNA"/>
</dbReference>
<comment type="caution">
    <text evidence="3">The sequence shown here is derived from an EMBL/GenBank/DDBJ whole genome shotgun (WGS) entry which is preliminary data.</text>
</comment>
<accession>A0AA45AJK5</accession>
<sequence>MRLTASRIILVILCRLGFYCSFNADLTLPVTSANGFSNHLENETPGTEREG</sequence>
<keyword evidence="2" id="KW-0732">Signal</keyword>
<reference evidence="3 4" key="1">
    <citation type="submission" date="2017-12" db="EMBL/GenBank/DDBJ databases">
        <title>Comparative genomics yields insights into virulence evolution of Verticillium dahliae.</title>
        <authorList>
            <person name="Fan R."/>
            <person name="Armitage A.D."/>
            <person name="Cascant-Lopez E."/>
            <person name="Sobczyk M."/>
            <person name="Cockerton H.M."/>
            <person name="Harrison R.J."/>
        </authorList>
    </citation>
    <scope>NUCLEOTIDE SEQUENCE [LARGE SCALE GENOMIC DNA]</scope>
    <source>
        <strain evidence="3 4">12008</strain>
    </source>
</reference>
<gene>
    <name evidence="3" type="ORF">BJF96_g6878</name>
</gene>
<dbReference type="Proteomes" id="UP000236305">
    <property type="component" value="Unassembled WGS sequence"/>
</dbReference>
<organism evidence="3 4">
    <name type="scientific">Verticillium dahliae</name>
    <name type="common">Verticillium wilt</name>
    <dbReference type="NCBI Taxonomy" id="27337"/>
    <lineage>
        <taxon>Eukaryota</taxon>
        <taxon>Fungi</taxon>
        <taxon>Dikarya</taxon>
        <taxon>Ascomycota</taxon>
        <taxon>Pezizomycotina</taxon>
        <taxon>Sordariomycetes</taxon>
        <taxon>Hypocreomycetidae</taxon>
        <taxon>Glomerellales</taxon>
        <taxon>Plectosphaerellaceae</taxon>
        <taxon>Verticillium</taxon>
    </lineage>
</organism>
<evidence type="ECO:0000256" key="1">
    <source>
        <dbReference type="SAM" id="MobiDB-lite"/>
    </source>
</evidence>
<feature type="compositionally biased region" description="Basic and acidic residues" evidence="1">
    <location>
        <begin position="40"/>
        <end position="51"/>
    </location>
</feature>
<evidence type="ECO:0000313" key="4">
    <source>
        <dbReference type="Proteomes" id="UP000236305"/>
    </source>
</evidence>
<feature type="region of interest" description="Disordered" evidence="1">
    <location>
        <begin position="32"/>
        <end position="51"/>
    </location>
</feature>
<evidence type="ECO:0000256" key="2">
    <source>
        <dbReference type="SAM" id="SignalP"/>
    </source>
</evidence>
<proteinExistence type="predicted"/>
<dbReference type="AlphaFoldDB" id="A0AA45AJK5"/>
<feature type="signal peptide" evidence="2">
    <location>
        <begin position="1"/>
        <end position="24"/>
    </location>
</feature>
<feature type="chain" id="PRO_5041300674" evidence="2">
    <location>
        <begin position="25"/>
        <end position="51"/>
    </location>
</feature>
<protein>
    <submittedName>
        <fullName evidence="3">Uncharacterized protein</fullName>
    </submittedName>
</protein>
<evidence type="ECO:0000313" key="3">
    <source>
        <dbReference type="EMBL" id="PNH29782.1"/>
    </source>
</evidence>
<name>A0AA45AJK5_VERDA</name>